<keyword evidence="1 2" id="KW-0597">Phosphoprotein</keyword>
<organism evidence="4 5">
    <name type="scientific">Paraburkholderia guartelaensis</name>
    <dbReference type="NCBI Taxonomy" id="2546446"/>
    <lineage>
        <taxon>Bacteria</taxon>
        <taxon>Pseudomonadati</taxon>
        <taxon>Pseudomonadota</taxon>
        <taxon>Betaproteobacteria</taxon>
        <taxon>Burkholderiales</taxon>
        <taxon>Burkholderiaceae</taxon>
        <taxon>Paraburkholderia</taxon>
    </lineage>
</organism>
<protein>
    <submittedName>
        <fullName evidence="4">Response regulator</fullName>
    </submittedName>
</protein>
<dbReference type="Proteomes" id="UP000295606">
    <property type="component" value="Unassembled WGS sequence"/>
</dbReference>
<dbReference type="InterPro" id="IPR001789">
    <property type="entry name" value="Sig_transdc_resp-reg_receiver"/>
</dbReference>
<dbReference type="InterPro" id="IPR050595">
    <property type="entry name" value="Bact_response_regulator"/>
</dbReference>
<evidence type="ECO:0000256" key="1">
    <source>
        <dbReference type="ARBA" id="ARBA00022553"/>
    </source>
</evidence>
<dbReference type="EMBL" id="SMOD01000041">
    <property type="protein sequence ID" value="TDG03424.1"/>
    <property type="molecule type" value="Genomic_DNA"/>
</dbReference>
<sequence>MPAGPCRAALILAWSAITQRSLPCAIVRSRVPPPLQSPAGPGVPFFLAWHVRCGIVSGAQYFWHGGRIARGWSRENRRTGAATTGRVGVDAPERGRESFVANVLLVDDEPENACSLALALEHSGHRVHITGDARAAIDFMRRESIECLITDYQMPDIDGVQLCLMIRACPRLAGTPVLMLSGAPEPVESEWCCSQFFRSRYALKKSSRLLTLMSQRGSRLDCAQGHAGFHFALQCDVGHPPPHDGLR</sequence>
<feature type="domain" description="Response regulatory" evidence="3">
    <location>
        <begin position="102"/>
        <end position="220"/>
    </location>
</feature>
<reference evidence="4 5" key="1">
    <citation type="submission" date="2019-03" db="EMBL/GenBank/DDBJ databases">
        <title>Paraburkholderia sp. isolated from native Mimosa gymnas in Guartela State Park, Brazil.</title>
        <authorList>
            <person name="Paulitsch F."/>
            <person name="Hungria M."/>
            <person name="Delamuta J.R.M."/>
            <person name="Ribeiro R.A."/>
            <person name="Dall'Agnol R."/>
            <person name="Silva J.S.B."/>
        </authorList>
    </citation>
    <scope>NUCLEOTIDE SEQUENCE [LARGE SCALE GENOMIC DNA]</scope>
    <source>
        <strain evidence="4 5">CNPSo 3008</strain>
    </source>
</reference>
<dbReference type="CDD" id="cd00156">
    <property type="entry name" value="REC"/>
    <property type="match status" value="1"/>
</dbReference>
<dbReference type="Pfam" id="PF00072">
    <property type="entry name" value="Response_reg"/>
    <property type="match status" value="1"/>
</dbReference>
<comment type="caution">
    <text evidence="4">The sequence shown here is derived from an EMBL/GenBank/DDBJ whole genome shotgun (WGS) entry which is preliminary data.</text>
</comment>
<dbReference type="PANTHER" id="PTHR44591:SF3">
    <property type="entry name" value="RESPONSE REGULATORY DOMAIN-CONTAINING PROTEIN"/>
    <property type="match status" value="1"/>
</dbReference>
<dbReference type="SMART" id="SM00448">
    <property type="entry name" value="REC"/>
    <property type="match status" value="1"/>
</dbReference>
<dbReference type="PROSITE" id="PS50110">
    <property type="entry name" value="RESPONSE_REGULATORY"/>
    <property type="match status" value="1"/>
</dbReference>
<dbReference type="OrthoDB" id="9800897at2"/>
<dbReference type="SUPFAM" id="SSF52172">
    <property type="entry name" value="CheY-like"/>
    <property type="match status" value="1"/>
</dbReference>
<dbReference type="InterPro" id="IPR011006">
    <property type="entry name" value="CheY-like_superfamily"/>
</dbReference>
<feature type="modified residue" description="4-aspartylphosphate" evidence="2">
    <location>
        <position position="151"/>
    </location>
</feature>
<name>A0A4R5L6X2_9BURK</name>
<dbReference type="Gene3D" id="3.40.50.2300">
    <property type="match status" value="1"/>
</dbReference>
<gene>
    <name evidence="4" type="ORF">E1N52_34835</name>
</gene>
<dbReference type="GO" id="GO:0000160">
    <property type="term" value="P:phosphorelay signal transduction system"/>
    <property type="evidence" value="ECO:0007669"/>
    <property type="project" value="InterPro"/>
</dbReference>
<proteinExistence type="predicted"/>
<dbReference type="AlphaFoldDB" id="A0A4R5L6X2"/>
<evidence type="ECO:0000313" key="5">
    <source>
        <dbReference type="Proteomes" id="UP000295606"/>
    </source>
</evidence>
<accession>A0A4R5L6X2</accession>
<evidence type="ECO:0000313" key="4">
    <source>
        <dbReference type="EMBL" id="TDG03424.1"/>
    </source>
</evidence>
<dbReference type="PANTHER" id="PTHR44591">
    <property type="entry name" value="STRESS RESPONSE REGULATOR PROTEIN 1"/>
    <property type="match status" value="1"/>
</dbReference>
<evidence type="ECO:0000259" key="3">
    <source>
        <dbReference type="PROSITE" id="PS50110"/>
    </source>
</evidence>
<evidence type="ECO:0000256" key="2">
    <source>
        <dbReference type="PROSITE-ProRule" id="PRU00169"/>
    </source>
</evidence>